<dbReference type="Gene3D" id="3.40.50.12780">
    <property type="entry name" value="N-terminal domain of ligase-like"/>
    <property type="match status" value="1"/>
</dbReference>
<feature type="domain" description="AMP-dependent synthetase/ligase" evidence="2">
    <location>
        <begin position="42"/>
        <end position="130"/>
    </location>
</feature>
<dbReference type="EMBL" id="KN733802">
    <property type="protein sequence ID" value="KIH57892.1"/>
    <property type="molecule type" value="Genomic_DNA"/>
</dbReference>
<proteinExistence type="predicted"/>
<accession>A0A0C2D728</accession>
<dbReference type="GO" id="GO:0006085">
    <property type="term" value="P:acetyl-CoA biosynthetic process"/>
    <property type="evidence" value="ECO:0007669"/>
    <property type="project" value="TreeGrafter"/>
</dbReference>
<feature type="non-terminal residue" evidence="3">
    <location>
        <position position="149"/>
    </location>
</feature>
<dbReference type="SUPFAM" id="SSF56801">
    <property type="entry name" value="Acetyl-CoA synthetase-like"/>
    <property type="match status" value="1"/>
</dbReference>
<reference evidence="3 4" key="1">
    <citation type="submission" date="2013-12" db="EMBL/GenBank/DDBJ databases">
        <title>Draft genome of the parsitic nematode Ancylostoma duodenale.</title>
        <authorList>
            <person name="Mitreva M."/>
        </authorList>
    </citation>
    <scope>NUCLEOTIDE SEQUENCE [LARGE SCALE GENOMIC DNA]</scope>
    <source>
        <strain evidence="3 4">Zhejiang</strain>
    </source>
</reference>
<dbReference type="PANTHER" id="PTHR24095">
    <property type="entry name" value="ACETYL-COENZYME A SYNTHETASE"/>
    <property type="match status" value="1"/>
</dbReference>
<dbReference type="OrthoDB" id="5867515at2759"/>
<sequence>MSSLHEDFEKDRARRTPLRRGCVAYASRSLRWEGNYWDDDVHDYADLNWDTVDVLTQKIANIFKEYCEMNDKVLLLLHNTIQLPLSLLAASRIGVIAVVLNPASFFVDAIKDVLKETQPKLVVTIDGFWQGNVLHGTKKCLDLAIEESE</sequence>
<evidence type="ECO:0000313" key="3">
    <source>
        <dbReference type="EMBL" id="KIH57892.1"/>
    </source>
</evidence>
<dbReference type="EC" id="6.2.1.1" evidence="1"/>
<dbReference type="Pfam" id="PF00501">
    <property type="entry name" value="AMP-binding"/>
    <property type="match status" value="1"/>
</dbReference>
<protein>
    <recommendedName>
        <fullName evidence="1">acetate--CoA ligase</fullName>
        <ecNumber evidence="1">6.2.1.1</ecNumber>
    </recommendedName>
</protein>
<evidence type="ECO:0000256" key="1">
    <source>
        <dbReference type="ARBA" id="ARBA00013275"/>
    </source>
</evidence>
<organism evidence="3 4">
    <name type="scientific">Ancylostoma duodenale</name>
    <dbReference type="NCBI Taxonomy" id="51022"/>
    <lineage>
        <taxon>Eukaryota</taxon>
        <taxon>Metazoa</taxon>
        <taxon>Ecdysozoa</taxon>
        <taxon>Nematoda</taxon>
        <taxon>Chromadorea</taxon>
        <taxon>Rhabditida</taxon>
        <taxon>Rhabditina</taxon>
        <taxon>Rhabditomorpha</taxon>
        <taxon>Strongyloidea</taxon>
        <taxon>Ancylostomatidae</taxon>
        <taxon>Ancylostomatinae</taxon>
        <taxon>Ancylostoma</taxon>
    </lineage>
</organism>
<dbReference type="InterPro" id="IPR042099">
    <property type="entry name" value="ANL_N_sf"/>
</dbReference>
<name>A0A0C2D728_9BILA</name>
<evidence type="ECO:0000259" key="2">
    <source>
        <dbReference type="Pfam" id="PF00501"/>
    </source>
</evidence>
<dbReference type="PANTHER" id="PTHR24095:SF244">
    <property type="entry name" value="ACETYL-COENZYME A SYNTHETASE"/>
    <property type="match status" value="1"/>
</dbReference>
<dbReference type="Proteomes" id="UP000054047">
    <property type="component" value="Unassembled WGS sequence"/>
</dbReference>
<gene>
    <name evidence="3" type="ORF">ANCDUO_11911</name>
</gene>
<dbReference type="InterPro" id="IPR000873">
    <property type="entry name" value="AMP-dep_synth/lig_dom"/>
</dbReference>
<dbReference type="AlphaFoldDB" id="A0A0C2D728"/>
<dbReference type="GO" id="GO:0003987">
    <property type="term" value="F:acetate-CoA ligase activity"/>
    <property type="evidence" value="ECO:0007669"/>
    <property type="project" value="UniProtKB-EC"/>
</dbReference>
<keyword evidence="4" id="KW-1185">Reference proteome</keyword>
<evidence type="ECO:0000313" key="4">
    <source>
        <dbReference type="Proteomes" id="UP000054047"/>
    </source>
</evidence>